<keyword evidence="2" id="KW-0472">Membrane</keyword>
<dbReference type="AlphaFoldDB" id="A0A8S3YM25"/>
<comment type="caution">
    <text evidence="3">The sequence shown here is derived from an EMBL/GenBank/DDBJ whole genome shotgun (WGS) entry which is preliminary data.</text>
</comment>
<dbReference type="EMBL" id="CAJHNH020000471">
    <property type="protein sequence ID" value="CAG5117914.1"/>
    <property type="molecule type" value="Genomic_DNA"/>
</dbReference>
<sequence>MAARKKVPNKPKTFIGQHLNGTSDSKCNSKLPRTSTAILITSDVTTYLKLSVLILLVAGVVGFLLYPDILNVLRTVQGNAGFNEQTRKQELQTEKLRVIERNNVEDDDKLSPSDEDDAKVILADETDHENVSPLENTKKRKFKEEEMINQKNSLEPGESVAAFDEDDSDLVVYDSIGHEDLMEDEEKETQLKMLKSSLNLNPEAKQGATKLEDTTMSQAESLNKETRNQQPKDKMSSADEKIREGRPGKSLDKTGKKSGPIILNAQNSHVVLDPSQIKIINSSLDKKPETKQQSHSKKHQDAPKTQTNQNKTRKSNAKIKAEKPTKVNAEANEENETIKEIGYQNVQ</sequence>
<accession>A0A8S3YM25</accession>
<evidence type="ECO:0000256" key="2">
    <source>
        <dbReference type="SAM" id="Phobius"/>
    </source>
</evidence>
<feature type="transmembrane region" description="Helical" evidence="2">
    <location>
        <begin position="47"/>
        <end position="66"/>
    </location>
</feature>
<keyword evidence="2" id="KW-1133">Transmembrane helix</keyword>
<evidence type="ECO:0000313" key="4">
    <source>
        <dbReference type="Proteomes" id="UP000678393"/>
    </source>
</evidence>
<keyword evidence="2" id="KW-0812">Transmembrane</keyword>
<evidence type="ECO:0000313" key="3">
    <source>
        <dbReference type="EMBL" id="CAG5117914.1"/>
    </source>
</evidence>
<protein>
    <submittedName>
        <fullName evidence="3">Uncharacterized protein</fullName>
    </submittedName>
</protein>
<name>A0A8S3YM25_9EUPU</name>
<organism evidence="3 4">
    <name type="scientific">Candidula unifasciata</name>
    <dbReference type="NCBI Taxonomy" id="100452"/>
    <lineage>
        <taxon>Eukaryota</taxon>
        <taxon>Metazoa</taxon>
        <taxon>Spiralia</taxon>
        <taxon>Lophotrochozoa</taxon>
        <taxon>Mollusca</taxon>
        <taxon>Gastropoda</taxon>
        <taxon>Heterobranchia</taxon>
        <taxon>Euthyneura</taxon>
        <taxon>Panpulmonata</taxon>
        <taxon>Eupulmonata</taxon>
        <taxon>Stylommatophora</taxon>
        <taxon>Helicina</taxon>
        <taxon>Helicoidea</taxon>
        <taxon>Geomitridae</taxon>
        <taxon>Candidula</taxon>
    </lineage>
</organism>
<gene>
    <name evidence="3" type="ORF">CUNI_LOCUS3472</name>
</gene>
<feature type="compositionally biased region" description="Basic and acidic residues" evidence="1">
    <location>
        <begin position="222"/>
        <end position="255"/>
    </location>
</feature>
<dbReference type="Proteomes" id="UP000678393">
    <property type="component" value="Unassembled WGS sequence"/>
</dbReference>
<keyword evidence="4" id="KW-1185">Reference proteome</keyword>
<feature type="region of interest" description="Disordered" evidence="1">
    <location>
        <begin position="198"/>
        <end position="347"/>
    </location>
</feature>
<reference evidence="3" key="1">
    <citation type="submission" date="2021-04" db="EMBL/GenBank/DDBJ databases">
        <authorList>
            <consortium name="Molecular Ecology Group"/>
        </authorList>
    </citation>
    <scope>NUCLEOTIDE SEQUENCE</scope>
</reference>
<proteinExistence type="predicted"/>
<evidence type="ECO:0000256" key="1">
    <source>
        <dbReference type="SAM" id="MobiDB-lite"/>
    </source>
</evidence>